<dbReference type="InterPro" id="IPR036388">
    <property type="entry name" value="WH-like_DNA-bd_sf"/>
</dbReference>
<proteinExistence type="inferred from homology"/>
<dbReference type="KEGG" id="nja:NSJP_3951"/>
<dbReference type="CDD" id="cd06171">
    <property type="entry name" value="Sigma70_r4"/>
    <property type="match status" value="1"/>
</dbReference>
<evidence type="ECO:0000256" key="3">
    <source>
        <dbReference type="ARBA" id="ARBA00023082"/>
    </source>
</evidence>
<dbReference type="EMBL" id="LT828648">
    <property type="protein sequence ID" value="SLM50118.1"/>
    <property type="molecule type" value="Genomic_DNA"/>
</dbReference>
<dbReference type="Gene3D" id="1.10.10.10">
    <property type="entry name" value="Winged helix-like DNA-binding domain superfamily/Winged helix DNA-binding domain"/>
    <property type="match status" value="1"/>
</dbReference>
<reference evidence="7 8" key="1">
    <citation type="submission" date="2017-03" db="EMBL/GenBank/DDBJ databases">
        <authorList>
            <person name="Afonso C.L."/>
            <person name="Miller P.J."/>
            <person name="Scott M.A."/>
            <person name="Spackman E."/>
            <person name="Goraichik I."/>
            <person name="Dimitrov K.M."/>
            <person name="Suarez D.L."/>
            <person name="Swayne D.E."/>
        </authorList>
    </citation>
    <scope>NUCLEOTIDE SEQUENCE [LARGE SCALE GENOMIC DNA]</scope>
    <source>
        <strain evidence="7">Genome sequencing of Nitrospira japonica strain NJ11</strain>
    </source>
</reference>
<dbReference type="AlphaFoldDB" id="A0A1W1IAQ2"/>
<keyword evidence="3" id="KW-0731">Sigma factor</keyword>
<dbReference type="PANTHER" id="PTHR43133:SF63">
    <property type="entry name" value="RNA POLYMERASE SIGMA FACTOR FECI-RELATED"/>
    <property type="match status" value="1"/>
</dbReference>
<dbReference type="SUPFAM" id="SSF88946">
    <property type="entry name" value="Sigma2 domain of RNA polymerase sigma factors"/>
    <property type="match status" value="1"/>
</dbReference>
<evidence type="ECO:0000256" key="1">
    <source>
        <dbReference type="ARBA" id="ARBA00010641"/>
    </source>
</evidence>
<dbReference type="InterPro" id="IPR007627">
    <property type="entry name" value="RNA_pol_sigma70_r2"/>
</dbReference>
<dbReference type="Gene3D" id="1.10.1740.10">
    <property type="match status" value="1"/>
</dbReference>
<comment type="similarity">
    <text evidence="1">Belongs to the sigma-70 factor family. ECF subfamily.</text>
</comment>
<dbReference type="Proteomes" id="UP000192042">
    <property type="component" value="Chromosome I"/>
</dbReference>
<dbReference type="STRING" id="1325564.NSJP_3951"/>
<gene>
    <name evidence="7" type="ORF">NSJP_3951</name>
</gene>
<evidence type="ECO:0000259" key="6">
    <source>
        <dbReference type="Pfam" id="PF08281"/>
    </source>
</evidence>
<dbReference type="InterPro" id="IPR039425">
    <property type="entry name" value="RNA_pol_sigma-70-like"/>
</dbReference>
<dbReference type="InterPro" id="IPR013249">
    <property type="entry name" value="RNA_pol_sigma70_r4_t2"/>
</dbReference>
<dbReference type="InterPro" id="IPR014284">
    <property type="entry name" value="RNA_pol_sigma-70_dom"/>
</dbReference>
<dbReference type="InterPro" id="IPR013324">
    <property type="entry name" value="RNA_pol_sigma_r3/r4-like"/>
</dbReference>
<organism evidence="7 8">
    <name type="scientific">Nitrospira japonica</name>
    <dbReference type="NCBI Taxonomy" id="1325564"/>
    <lineage>
        <taxon>Bacteria</taxon>
        <taxon>Pseudomonadati</taxon>
        <taxon>Nitrospirota</taxon>
        <taxon>Nitrospiria</taxon>
        <taxon>Nitrospirales</taxon>
        <taxon>Nitrospiraceae</taxon>
        <taxon>Nitrospira</taxon>
    </lineage>
</organism>
<evidence type="ECO:0000256" key="2">
    <source>
        <dbReference type="ARBA" id="ARBA00023015"/>
    </source>
</evidence>
<dbReference type="GO" id="GO:0006352">
    <property type="term" value="P:DNA-templated transcription initiation"/>
    <property type="evidence" value="ECO:0007669"/>
    <property type="project" value="InterPro"/>
</dbReference>
<keyword evidence="4" id="KW-0804">Transcription</keyword>
<dbReference type="SUPFAM" id="SSF88659">
    <property type="entry name" value="Sigma3 and sigma4 domains of RNA polymerase sigma factors"/>
    <property type="match status" value="1"/>
</dbReference>
<dbReference type="Pfam" id="PF04542">
    <property type="entry name" value="Sigma70_r2"/>
    <property type="match status" value="1"/>
</dbReference>
<evidence type="ECO:0000259" key="5">
    <source>
        <dbReference type="Pfam" id="PF04542"/>
    </source>
</evidence>
<feature type="domain" description="RNA polymerase sigma factor 70 region 4 type 2" evidence="6">
    <location>
        <begin position="112"/>
        <end position="162"/>
    </location>
</feature>
<dbReference type="InterPro" id="IPR013325">
    <property type="entry name" value="RNA_pol_sigma_r2"/>
</dbReference>
<evidence type="ECO:0000313" key="8">
    <source>
        <dbReference type="Proteomes" id="UP000192042"/>
    </source>
</evidence>
<sequence>MINLTCNEIERLFHEHRFELTRRLCRMVRCEQTAADLAQETYLRLVNLGQTTSVTYPRALLFRTATNLAIDYLRKGKSERQHGETLDHAADVPSSAPSAERAMYDKQRLRVFSRAIDSLPHRSREAFLLHRVHERPYRDIASHLGVSESAVEKLIMRALLHCRTFLRQNDAD</sequence>
<feature type="domain" description="RNA polymerase sigma-70 region 2" evidence="5">
    <location>
        <begin position="12"/>
        <end position="77"/>
    </location>
</feature>
<keyword evidence="2" id="KW-0805">Transcription regulation</keyword>
<dbReference type="Pfam" id="PF08281">
    <property type="entry name" value="Sigma70_r4_2"/>
    <property type="match status" value="1"/>
</dbReference>
<dbReference type="RefSeq" id="WP_172834453.1">
    <property type="nucleotide sequence ID" value="NZ_LT828648.1"/>
</dbReference>
<dbReference type="GO" id="GO:0003677">
    <property type="term" value="F:DNA binding"/>
    <property type="evidence" value="ECO:0007669"/>
    <property type="project" value="InterPro"/>
</dbReference>
<evidence type="ECO:0000256" key="4">
    <source>
        <dbReference type="ARBA" id="ARBA00023163"/>
    </source>
</evidence>
<protein>
    <submittedName>
        <fullName evidence="7">Putative RNA polymerase sigma factor FecI (Sigma-19)</fullName>
    </submittedName>
</protein>
<dbReference type="PANTHER" id="PTHR43133">
    <property type="entry name" value="RNA POLYMERASE ECF-TYPE SIGMA FACTO"/>
    <property type="match status" value="1"/>
</dbReference>
<dbReference type="GO" id="GO:0016987">
    <property type="term" value="F:sigma factor activity"/>
    <property type="evidence" value="ECO:0007669"/>
    <property type="project" value="UniProtKB-KW"/>
</dbReference>
<dbReference type="NCBIfam" id="TIGR02937">
    <property type="entry name" value="sigma70-ECF"/>
    <property type="match status" value="1"/>
</dbReference>
<evidence type="ECO:0000313" key="7">
    <source>
        <dbReference type="EMBL" id="SLM50118.1"/>
    </source>
</evidence>
<name>A0A1W1IAQ2_9BACT</name>
<accession>A0A1W1IAQ2</accession>
<keyword evidence="8" id="KW-1185">Reference proteome</keyword>